<dbReference type="InterPro" id="IPR026569">
    <property type="entry name" value="Ribosomal_bL28"/>
</dbReference>
<dbReference type="Gene3D" id="2.30.170.40">
    <property type="entry name" value="Ribosomal protein L28/L24"/>
    <property type="match status" value="1"/>
</dbReference>
<evidence type="ECO:0000313" key="7">
    <source>
        <dbReference type="Proteomes" id="UP000245073"/>
    </source>
</evidence>
<comment type="caution">
    <text evidence="6">The sequence shown here is derived from an EMBL/GenBank/DDBJ whole genome shotgun (WGS) entry which is preliminary data.</text>
</comment>
<evidence type="ECO:0000256" key="2">
    <source>
        <dbReference type="ARBA" id="ARBA00022980"/>
    </source>
</evidence>
<dbReference type="OrthoDB" id="9805609at2"/>
<dbReference type="RefSeq" id="WP_109100091.1">
    <property type="nucleotide sequence ID" value="NZ_QDKQ01000028.1"/>
</dbReference>
<dbReference type="GO" id="GO:0022625">
    <property type="term" value="C:cytosolic large ribosomal subunit"/>
    <property type="evidence" value="ECO:0007669"/>
    <property type="project" value="TreeGrafter"/>
</dbReference>
<dbReference type="GO" id="GO:0006412">
    <property type="term" value="P:translation"/>
    <property type="evidence" value="ECO:0007669"/>
    <property type="project" value="UniProtKB-UniRule"/>
</dbReference>
<protein>
    <recommendedName>
        <fullName evidence="4 5">Large ribosomal subunit protein bL28</fullName>
    </recommendedName>
</protein>
<dbReference type="InterPro" id="IPR001383">
    <property type="entry name" value="Ribosomal_bL28_bact-type"/>
</dbReference>
<dbReference type="NCBIfam" id="TIGR00009">
    <property type="entry name" value="L28"/>
    <property type="match status" value="1"/>
</dbReference>
<gene>
    <name evidence="5" type="primary">rpmB</name>
    <name evidence="6" type="ORF">DDF67_06480</name>
</gene>
<proteinExistence type="inferred from homology"/>
<dbReference type="Proteomes" id="UP000245073">
    <property type="component" value="Unassembled WGS sequence"/>
</dbReference>
<dbReference type="GO" id="GO:0003735">
    <property type="term" value="F:structural constituent of ribosome"/>
    <property type="evidence" value="ECO:0007669"/>
    <property type="project" value="InterPro"/>
</dbReference>
<dbReference type="PANTHER" id="PTHR13528">
    <property type="entry name" value="39S RIBOSOMAL PROTEIN L28, MITOCHONDRIAL"/>
    <property type="match status" value="1"/>
</dbReference>
<dbReference type="SUPFAM" id="SSF143800">
    <property type="entry name" value="L28p-like"/>
    <property type="match status" value="1"/>
</dbReference>
<keyword evidence="2 5" id="KW-0689">Ribosomal protein</keyword>
<name>A0A2T9K7A8_9CAUL</name>
<dbReference type="AlphaFoldDB" id="A0A2T9K7A8"/>
<dbReference type="InterPro" id="IPR037147">
    <property type="entry name" value="Ribosomal_bL28_sf"/>
</dbReference>
<evidence type="ECO:0000256" key="3">
    <source>
        <dbReference type="ARBA" id="ARBA00023274"/>
    </source>
</evidence>
<keyword evidence="3 5" id="KW-0687">Ribonucleoprotein</keyword>
<organism evidence="6 7">
    <name type="scientific">Caulobacter endophyticus</name>
    <dbReference type="NCBI Taxonomy" id="2172652"/>
    <lineage>
        <taxon>Bacteria</taxon>
        <taxon>Pseudomonadati</taxon>
        <taxon>Pseudomonadota</taxon>
        <taxon>Alphaproteobacteria</taxon>
        <taxon>Caulobacterales</taxon>
        <taxon>Caulobacteraceae</taxon>
        <taxon>Caulobacter</taxon>
    </lineage>
</organism>
<dbReference type="InterPro" id="IPR034704">
    <property type="entry name" value="Ribosomal_bL28/bL31-like_sf"/>
</dbReference>
<reference evidence="6 7" key="1">
    <citation type="submission" date="2018-04" db="EMBL/GenBank/DDBJ databases">
        <title>The genome sequence of Caulobacter sp. 744.</title>
        <authorList>
            <person name="Gao J."/>
            <person name="Sun J."/>
        </authorList>
    </citation>
    <scope>NUCLEOTIDE SEQUENCE [LARGE SCALE GENOMIC DNA]</scope>
    <source>
        <strain evidence="6 7">774</strain>
    </source>
</reference>
<evidence type="ECO:0000256" key="1">
    <source>
        <dbReference type="ARBA" id="ARBA00008760"/>
    </source>
</evidence>
<dbReference type="EMBL" id="QDKQ01000028">
    <property type="protein sequence ID" value="PVM91875.1"/>
    <property type="molecule type" value="Genomic_DNA"/>
</dbReference>
<evidence type="ECO:0000256" key="4">
    <source>
        <dbReference type="ARBA" id="ARBA00035174"/>
    </source>
</evidence>
<evidence type="ECO:0000256" key="5">
    <source>
        <dbReference type="HAMAP-Rule" id="MF_00373"/>
    </source>
</evidence>
<sequence length="100" mass="10686">MSRRCELTGVGPMIGHNVSHSNIKTKRRFLPALSPASLQSDSLGQTFKLRISNAALRTLDFKGGLDVFLLGAKDEQLSPRALKIKAQVKAKAKAAAQAAA</sequence>
<keyword evidence="7" id="KW-1185">Reference proteome</keyword>
<comment type="similarity">
    <text evidence="1 5">Belongs to the bacterial ribosomal protein bL28 family.</text>
</comment>
<dbReference type="Pfam" id="PF00830">
    <property type="entry name" value="Ribosomal_L28"/>
    <property type="match status" value="1"/>
</dbReference>
<accession>A0A2T9K7A8</accession>
<dbReference type="PANTHER" id="PTHR13528:SF2">
    <property type="entry name" value="LARGE RIBOSOMAL SUBUNIT PROTEIN BL28M"/>
    <property type="match status" value="1"/>
</dbReference>
<dbReference type="HAMAP" id="MF_00373">
    <property type="entry name" value="Ribosomal_bL28"/>
    <property type="match status" value="1"/>
</dbReference>
<evidence type="ECO:0000313" key="6">
    <source>
        <dbReference type="EMBL" id="PVM91875.1"/>
    </source>
</evidence>